<sequence>MKAENKIKQTLSAAFFFLLFLTIHAPFLHAQHDMLITGVVTDSEENVPLPFAHVALLDSTETNMIAGTVSDIDGIFSLRFSDSGNYTLRISVVGYESYHKQIDARAEGTIDLGEIPLSFALIMHESITVMGEVTARPSADRTSYYVNENLVSASSSGTDLLKFIPGIDVDIMQNISLEGSRDIIIFVDGKERDRSFLSQLHSSQIHRVDILNMPPASFDASVTGALNIVLNKQPEYSLSGHLNVDIPTTHSEKYLFPAYSVNYSRGRLDLNTSYNGEFSYFDVMEKSERSAFETEWSSVQNVRQQYWSHKFHYGLDYAINSSHELGFYGWFNPYSQENSGTAETIMRGGQSGFWSSDKIDDDSNRGEFYSVFYNYQPGGENGRKLSFDAARQTLNATNSVTYISHQNGDIIQNLMKPSQHIHRVRADYRQPLTDRLVLEGGLQARIMSMTDEIISDFEYRDENVAGYGSFTYNSSQIDLQSGMRVESSSYGLQSSDQNHHVALFPNASIRYRIPETSQSVRFSYRRSVQYPHLYQLNPSQNIDDPYSLRSGNPGLNPSFRNDLNLEYSLLFGNSFLSAGLFYSHQTDAIHPLAEFRPSGVYELNWHNLGNVEQKGVRLSGSVNLGSRVGFQPFFRLFEVHTSSSELVATNRVSANRALAYETGLTAYTGFGNGFTASAQFQYSSPQAEIQRSVFSDALYFISVEKSFSNGLKAGIVTGLPFSRSFTYEGHKINATDFQSRSEGIINTSAVPFWFRINYQFSRGAGKSRAGRDDSIAPRAPRKGF</sequence>
<protein>
    <submittedName>
        <fullName evidence="3">TonB-dependent receptor</fullName>
    </submittedName>
</protein>
<accession>A0ABS9KHD3</accession>
<dbReference type="EMBL" id="JAKLWS010000029">
    <property type="protein sequence ID" value="MCG2590253.1"/>
    <property type="molecule type" value="Genomic_DNA"/>
</dbReference>
<dbReference type="Gene3D" id="2.60.40.1120">
    <property type="entry name" value="Carboxypeptidase-like, regulatory domain"/>
    <property type="match status" value="1"/>
</dbReference>
<name>A0ABS9KHD3_9BACT</name>
<reference evidence="3" key="1">
    <citation type="submission" date="2022-01" db="EMBL/GenBank/DDBJ databases">
        <authorList>
            <person name="Wang Y."/>
        </authorList>
    </citation>
    <scope>NUCLEOTIDE SEQUENCE</scope>
    <source>
        <strain evidence="3">WB101</strain>
    </source>
</reference>
<evidence type="ECO:0000256" key="1">
    <source>
        <dbReference type="SAM" id="MobiDB-lite"/>
    </source>
</evidence>
<organism evidence="3 4">
    <name type="scientific">Rhodohalobacter sulfatireducens</name>
    <dbReference type="NCBI Taxonomy" id="2911366"/>
    <lineage>
        <taxon>Bacteria</taxon>
        <taxon>Pseudomonadati</taxon>
        <taxon>Balneolota</taxon>
        <taxon>Balneolia</taxon>
        <taxon>Balneolales</taxon>
        <taxon>Balneolaceae</taxon>
        <taxon>Rhodohalobacter</taxon>
    </lineage>
</organism>
<dbReference type="InterPro" id="IPR008969">
    <property type="entry name" value="CarboxyPept-like_regulatory"/>
</dbReference>
<dbReference type="RefSeq" id="WP_237855619.1">
    <property type="nucleotide sequence ID" value="NZ_JAKLWS010000029.1"/>
</dbReference>
<proteinExistence type="predicted"/>
<dbReference type="InterPro" id="IPR041700">
    <property type="entry name" value="OMP_b-brl_3"/>
</dbReference>
<dbReference type="Proteomes" id="UP001165366">
    <property type="component" value="Unassembled WGS sequence"/>
</dbReference>
<evidence type="ECO:0000313" key="3">
    <source>
        <dbReference type="EMBL" id="MCG2590253.1"/>
    </source>
</evidence>
<gene>
    <name evidence="3" type="ORF">L6773_16880</name>
</gene>
<comment type="caution">
    <text evidence="3">The sequence shown here is derived from an EMBL/GenBank/DDBJ whole genome shotgun (WGS) entry which is preliminary data.</text>
</comment>
<evidence type="ECO:0000313" key="4">
    <source>
        <dbReference type="Proteomes" id="UP001165366"/>
    </source>
</evidence>
<dbReference type="SUPFAM" id="SSF49464">
    <property type="entry name" value="Carboxypeptidase regulatory domain-like"/>
    <property type="match status" value="1"/>
</dbReference>
<dbReference type="Pfam" id="PF13715">
    <property type="entry name" value="CarbopepD_reg_2"/>
    <property type="match status" value="1"/>
</dbReference>
<evidence type="ECO:0000259" key="2">
    <source>
        <dbReference type="Pfam" id="PF14905"/>
    </source>
</evidence>
<dbReference type="Pfam" id="PF14905">
    <property type="entry name" value="OMP_b-brl_3"/>
    <property type="match status" value="1"/>
</dbReference>
<keyword evidence="3" id="KW-0675">Receptor</keyword>
<dbReference type="SUPFAM" id="SSF56935">
    <property type="entry name" value="Porins"/>
    <property type="match status" value="1"/>
</dbReference>
<feature type="domain" description="Outer membrane protein beta-barrel" evidence="2">
    <location>
        <begin position="381"/>
        <end position="709"/>
    </location>
</feature>
<feature type="region of interest" description="Disordered" evidence="1">
    <location>
        <begin position="764"/>
        <end position="784"/>
    </location>
</feature>
<keyword evidence="4" id="KW-1185">Reference proteome</keyword>
<reference evidence="3" key="2">
    <citation type="submission" date="2024-05" db="EMBL/GenBank/DDBJ databases">
        <title>Rhodohalobacter halophilus gen. nov., sp. nov., a moderately halophilic member of the family Balneolaceae.</title>
        <authorList>
            <person name="Xia J."/>
        </authorList>
    </citation>
    <scope>NUCLEOTIDE SEQUENCE</scope>
    <source>
        <strain evidence="3">WB101</strain>
    </source>
</reference>